<organism evidence="2 3">
    <name type="scientific">Steinernema carpocapsae</name>
    <name type="common">Entomopathogenic nematode</name>
    <dbReference type="NCBI Taxonomy" id="34508"/>
    <lineage>
        <taxon>Eukaryota</taxon>
        <taxon>Metazoa</taxon>
        <taxon>Ecdysozoa</taxon>
        <taxon>Nematoda</taxon>
        <taxon>Chromadorea</taxon>
        <taxon>Rhabditida</taxon>
        <taxon>Tylenchina</taxon>
        <taxon>Panagrolaimomorpha</taxon>
        <taxon>Strongyloidoidea</taxon>
        <taxon>Steinernematidae</taxon>
        <taxon>Steinernema</taxon>
    </lineage>
</organism>
<dbReference type="Gene3D" id="3.40.710.10">
    <property type="entry name" value="DD-peptidase/beta-lactamase superfamily"/>
    <property type="match status" value="1"/>
</dbReference>
<dbReference type="OrthoDB" id="5946976at2759"/>
<dbReference type="EMBL" id="CM016762">
    <property type="protein sequence ID" value="TMS39697.1"/>
    <property type="molecule type" value="Genomic_DNA"/>
</dbReference>
<dbReference type="Proteomes" id="UP000298663">
    <property type="component" value="Chromosome X"/>
</dbReference>
<dbReference type="InterPro" id="IPR001466">
    <property type="entry name" value="Beta-lactam-related"/>
</dbReference>
<sequence>MHYWSSVVMLTQSSGPYSRTIAFAISSFLALQLATELIQLARYSPVDYSGSCSSKFKSVCDSFQDNFARGLERDGANVAVYHRSQLKVNIWAGYADTESNKKWTHETRTVLFSATKAISALCVAVLVDRGFVSYDDLIVKHWPAYGCNGKEKTTVEDVLSHQAGLPYLDEPILIEHAKNATLILQMIEAAKPHWEPGTASGYHAITYGWITDGLVRKVDPLGRDLRTFFREEIAEPHGLDLDIGVHRDDLHRTTRMTQPGLLEYARDIIQDPRMLAMLALMYMRPSDSPVWKVRENTKWLPLTYDTVAFNDPDIQELSIGSASGVGNAKNFAKLFSLALDGTLIGNETLSKIATPSLNTWHWEKVVIWPVAKGHGFFYDSHPIKTGKHTFGHPGYGCQSIFVDPENDLVISYVSNGLKTATSELCQPYQRLVSEVYRSL</sequence>
<dbReference type="PANTHER" id="PTHR43319">
    <property type="entry name" value="BETA-LACTAMASE-RELATED"/>
    <property type="match status" value="1"/>
</dbReference>
<dbReference type="InterPro" id="IPR012338">
    <property type="entry name" value="Beta-lactam/transpept-like"/>
</dbReference>
<name>A0A4U8V714_STECR</name>
<dbReference type="AlphaFoldDB" id="A0A4U8V714"/>
<keyword evidence="3" id="KW-1185">Reference proteome</keyword>
<feature type="domain" description="Beta-lactamase-related" evidence="1">
    <location>
        <begin position="63"/>
        <end position="422"/>
    </location>
</feature>
<protein>
    <recommendedName>
        <fullName evidence="1">Beta-lactamase-related domain-containing protein</fullName>
    </recommendedName>
</protein>
<reference evidence="2 3" key="2">
    <citation type="journal article" date="2019" name="G3 (Bethesda)">
        <title>Hybrid Assembly of the Genome of the Entomopathogenic Nematode Steinernema carpocapsae Identifies the X-Chromosome.</title>
        <authorList>
            <person name="Serra L."/>
            <person name="Macchietto M."/>
            <person name="Macias-Munoz A."/>
            <person name="McGill C.J."/>
            <person name="Rodriguez I.M."/>
            <person name="Rodriguez B."/>
            <person name="Murad R."/>
            <person name="Mortazavi A."/>
        </authorList>
    </citation>
    <scope>NUCLEOTIDE SEQUENCE [LARGE SCALE GENOMIC DNA]</scope>
    <source>
        <strain evidence="2 3">ALL</strain>
    </source>
</reference>
<evidence type="ECO:0000313" key="2">
    <source>
        <dbReference type="EMBL" id="TMS39697.1"/>
    </source>
</evidence>
<dbReference type="STRING" id="34508.A0A4U8V714"/>
<dbReference type="PANTHER" id="PTHR43319:SF7">
    <property type="entry name" value="BETA-LACTAMASE-RELATED DOMAIN-CONTAINING PROTEIN"/>
    <property type="match status" value="1"/>
</dbReference>
<dbReference type="InterPro" id="IPR052907">
    <property type="entry name" value="Beta-lactamase/esterase"/>
</dbReference>
<proteinExistence type="predicted"/>
<gene>
    <name evidence="2" type="ORF">L596_006181</name>
</gene>
<evidence type="ECO:0000259" key="1">
    <source>
        <dbReference type="Pfam" id="PF00144"/>
    </source>
</evidence>
<evidence type="ECO:0000313" key="3">
    <source>
        <dbReference type="Proteomes" id="UP000298663"/>
    </source>
</evidence>
<reference evidence="2 3" key="1">
    <citation type="journal article" date="2015" name="Genome Biol.">
        <title>Comparative genomics of Steinernema reveals deeply conserved gene regulatory networks.</title>
        <authorList>
            <person name="Dillman A.R."/>
            <person name="Macchietto M."/>
            <person name="Porter C.F."/>
            <person name="Rogers A."/>
            <person name="Williams B."/>
            <person name="Antoshechkin I."/>
            <person name="Lee M.M."/>
            <person name="Goodwin Z."/>
            <person name="Lu X."/>
            <person name="Lewis E.E."/>
            <person name="Goodrich-Blair H."/>
            <person name="Stock S.P."/>
            <person name="Adams B.J."/>
            <person name="Sternberg P.W."/>
            <person name="Mortazavi A."/>
        </authorList>
    </citation>
    <scope>NUCLEOTIDE SEQUENCE [LARGE SCALE GENOMIC DNA]</scope>
    <source>
        <strain evidence="2 3">ALL</strain>
    </source>
</reference>
<dbReference type="SUPFAM" id="SSF56601">
    <property type="entry name" value="beta-lactamase/transpeptidase-like"/>
    <property type="match status" value="1"/>
</dbReference>
<dbReference type="Pfam" id="PF00144">
    <property type="entry name" value="Beta-lactamase"/>
    <property type="match status" value="1"/>
</dbReference>
<accession>A0A4U8V714</accession>